<proteinExistence type="predicted"/>
<evidence type="ECO:0000256" key="1">
    <source>
        <dbReference type="SAM" id="Phobius"/>
    </source>
</evidence>
<evidence type="ECO:0000313" key="2">
    <source>
        <dbReference type="EMBL" id="KAL3309188.1"/>
    </source>
</evidence>
<keyword evidence="1" id="KW-0812">Transmembrane</keyword>
<dbReference type="AlphaFoldDB" id="A0ABD2PNW4"/>
<dbReference type="Proteomes" id="UP001626550">
    <property type="component" value="Unassembled WGS sequence"/>
</dbReference>
<reference evidence="2 3" key="1">
    <citation type="submission" date="2024-11" db="EMBL/GenBank/DDBJ databases">
        <title>Adaptive evolution of stress response genes in parasites aligns with host niche diversity.</title>
        <authorList>
            <person name="Hahn C."/>
            <person name="Resl P."/>
        </authorList>
    </citation>
    <scope>NUCLEOTIDE SEQUENCE [LARGE SCALE GENOMIC DNA]</scope>
    <source>
        <strain evidence="2">EGGRZ-B1_66</strain>
        <tissue evidence="2">Body</tissue>
    </source>
</reference>
<keyword evidence="1" id="KW-0472">Membrane</keyword>
<feature type="transmembrane region" description="Helical" evidence="1">
    <location>
        <begin position="42"/>
        <end position="66"/>
    </location>
</feature>
<gene>
    <name evidence="2" type="ORF">Ciccas_012266</name>
</gene>
<evidence type="ECO:0000313" key="3">
    <source>
        <dbReference type="Proteomes" id="UP001626550"/>
    </source>
</evidence>
<keyword evidence="3" id="KW-1185">Reference proteome</keyword>
<dbReference type="EMBL" id="JBJKFK010004198">
    <property type="protein sequence ID" value="KAL3309188.1"/>
    <property type="molecule type" value="Genomic_DNA"/>
</dbReference>
<keyword evidence="1" id="KW-1133">Transmembrane helix</keyword>
<comment type="caution">
    <text evidence="2">The sequence shown here is derived from an EMBL/GenBank/DDBJ whole genome shotgun (WGS) entry which is preliminary data.</text>
</comment>
<protein>
    <submittedName>
        <fullName evidence="2">Uncharacterized protein</fullName>
    </submittedName>
</protein>
<sequence length="76" mass="8489">MSIAENLVRMAKVLYRTSPNCHGIHIQEPPDASMLAAKLEPVVIIVIILGYGAISVIISWLVRIYLREVFNQVVSQ</sequence>
<organism evidence="2 3">
    <name type="scientific">Cichlidogyrus casuarinus</name>
    <dbReference type="NCBI Taxonomy" id="1844966"/>
    <lineage>
        <taxon>Eukaryota</taxon>
        <taxon>Metazoa</taxon>
        <taxon>Spiralia</taxon>
        <taxon>Lophotrochozoa</taxon>
        <taxon>Platyhelminthes</taxon>
        <taxon>Monogenea</taxon>
        <taxon>Monopisthocotylea</taxon>
        <taxon>Dactylogyridea</taxon>
        <taxon>Ancyrocephalidae</taxon>
        <taxon>Cichlidogyrus</taxon>
    </lineage>
</organism>
<name>A0ABD2PNW4_9PLAT</name>
<accession>A0ABD2PNW4</accession>